<evidence type="ECO:0000313" key="5">
    <source>
        <dbReference type="EMBL" id="KFM61209.1"/>
    </source>
</evidence>
<dbReference type="AlphaFoldDB" id="A0A087T7X0"/>
<dbReference type="EMBL" id="KK113855">
    <property type="protein sequence ID" value="KFM61209.1"/>
    <property type="molecule type" value="Genomic_DNA"/>
</dbReference>
<accession>A0A087T7X0</accession>
<evidence type="ECO:0000256" key="4">
    <source>
        <dbReference type="ARBA" id="ARBA00026170"/>
    </source>
</evidence>
<dbReference type="Proteomes" id="UP000054359">
    <property type="component" value="Unassembled WGS sequence"/>
</dbReference>
<gene>
    <name evidence="5" type="ORF">X975_09913</name>
</gene>
<protein>
    <recommendedName>
        <fullName evidence="4">Protein KTI12 homolog</fullName>
    </recommendedName>
</protein>
<dbReference type="InterPro" id="IPR027417">
    <property type="entry name" value="P-loop_NTPase"/>
</dbReference>
<dbReference type="InterPro" id="IPR013641">
    <property type="entry name" value="KTI12/PSTK"/>
</dbReference>
<reference evidence="5 6" key="1">
    <citation type="submission" date="2013-11" db="EMBL/GenBank/DDBJ databases">
        <title>Genome sequencing of Stegodyphus mimosarum.</title>
        <authorList>
            <person name="Bechsgaard J."/>
        </authorList>
    </citation>
    <scope>NUCLEOTIDE SEQUENCE [LARGE SCALE GENOMIC DNA]</scope>
</reference>
<comment type="similarity">
    <text evidence="3">Belongs to the KTI12 family.</text>
</comment>
<organism evidence="5 6">
    <name type="scientific">Stegodyphus mimosarum</name>
    <name type="common">African social velvet spider</name>
    <dbReference type="NCBI Taxonomy" id="407821"/>
    <lineage>
        <taxon>Eukaryota</taxon>
        <taxon>Metazoa</taxon>
        <taxon>Ecdysozoa</taxon>
        <taxon>Arthropoda</taxon>
        <taxon>Chelicerata</taxon>
        <taxon>Arachnida</taxon>
        <taxon>Araneae</taxon>
        <taxon>Araneomorphae</taxon>
        <taxon>Entelegynae</taxon>
        <taxon>Eresoidea</taxon>
        <taxon>Eresidae</taxon>
        <taxon>Stegodyphus</taxon>
    </lineage>
</organism>
<keyword evidence="6" id="KW-1185">Reference proteome</keyword>
<evidence type="ECO:0000313" key="6">
    <source>
        <dbReference type="Proteomes" id="UP000054359"/>
    </source>
</evidence>
<dbReference type="Pfam" id="PF08433">
    <property type="entry name" value="KTI12"/>
    <property type="match status" value="1"/>
</dbReference>
<dbReference type="GO" id="GO:0006400">
    <property type="term" value="P:tRNA modification"/>
    <property type="evidence" value="ECO:0007669"/>
    <property type="project" value="UniProtKB-ARBA"/>
</dbReference>
<evidence type="ECO:0000256" key="1">
    <source>
        <dbReference type="ARBA" id="ARBA00022741"/>
    </source>
</evidence>
<dbReference type="PANTHER" id="PTHR12435">
    <property type="match status" value="1"/>
</dbReference>
<dbReference type="Gene3D" id="3.40.50.300">
    <property type="entry name" value="P-loop containing nucleotide triphosphate hydrolases"/>
    <property type="match status" value="1"/>
</dbReference>
<dbReference type="FunFam" id="3.40.50.300:FF:000827">
    <property type="entry name" value="KTI12 chromatin-associated homolog"/>
    <property type="match status" value="1"/>
</dbReference>
<feature type="non-terminal residue" evidence="5">
    <location>
        <position position="275"/>
    </location>
</feature>
<dbReference type="OrthoDB" id="9972657at2759"/>
<keyword evidence="2" id="KW-0067">ATP-binding</keyword>
<dbReference type="GO" id="GO:0006357">
    <property type="term" value="P:regulation of transcription by RNA polymerase II"/>
    <property type="evidence" value="ECO:0007669"/>
    <property type="project" value="UniProtKB-ARBA"/>
</dbReference>
<keyword evidence="1" id="KW-0547">Nucleotide-binding</keyword>
<name>A0A087T7X0_STEMI</name>
<dbReference type="OMA" id="THSRWDK"/>
<dbReference type="GO" id="GO:0005524">
    <property type="term" value="F:ATP binding"/>
    <property type="evidence" value="ECO:0007669"/>
    <property type="project" value="UniProtKB-KW"/>
</dbReference>
<dbReference type="STRING" id="407821.A0A087T7X0"/>
<proteinExistence type="inferred from homology"/>
<sequence>MPLVIICGVPCSGKSQIAKKLNEFLQLSNRKSVIIKDDDIATGFQRNEVYADARKEKEFRASLKSEVERYLSKDTVVILDSSNYIKGCRCELYCLSKACQTTQCVILCDLLPSDCWSYNEEREPDTQYEKDIFDALVQRFETPDSRNRWDSPLFIVHKNEELPLSDIENALFARKALSRNLSTQCQPLESTNFLYDLDKNTTSIVKAILEAQKMHGAGDIVVPGTKQKVSVINPLTTGELTRIRRQFISYTKSHPVKDSSRIPDMFVQYINKSIQ</sequence>
<evidence type="ECO:0000256" key="3">
    <source>
        <dbReference type="ARBA" id="ARBA00025768"/>
    </source>
</evidence>
<dbReference type="SUPFAM" id="SSF52540">
    <property type="entry name" value="P-loop containing nucleoside triphosphate hydrolases"/>
    <property type="match status" value="1"/>
</dbReference>
<evidence type="ECO:0000256" key="2">
    <source>
        <dbReference type="ARBA" id="ARBA00022840"/>
    </source>
</evidence>